<dbReference type="InterPro" id="IPR003961">
    <property type="entry name" value="FN3_dom"/>
</dbReference>
<gene>
    <name evidence="4" type="ORF">TRIADDRAFT_52275</name>
</gene>
<dbReference type="OrthoDB" id="10005154at2759"/>
<dbReference type="Gene3D" id="2.60.40.10">
    <property type="entry name" value="Immunoglobulins"/>
    <property type="match status" value="1"/>
</dbReference>
<dbReference type="GeneID" id="6750072"/>
<dbReference type="EMBL" id="DS985241">
    <property type="protein sequence ID" value="EDV28920.1"/>
    <property type="molecule type" value="Genomic_DNA"/>
</dbReference>
<name>B3RM88_TRIAD</name>
<dbReference type="InParanoid" id="B3RM88"/>
<evidence type="ECO:0000313" key="5">
    <source>
        <dbReference type="Proteomes" id="UP000009022"/>
    </source>
</evidence>
<evidence type="ECO:0000256" key="1">
    <source>
        <dbReference type="SAM" id="MobiDB-lite"/>
    </source>
</evidence>
<sequence>MDYNCRYWSVFHWKAKNSPCISSIQNNVGQDFVVTYLESDHKVDSVGMTVIAVKTTEIIILTDDDEAYKFELEAGASKTLTLSRNRRQSGATISSNVVQVSATEDIIVYGMNCVLSPSDGFLALPTTSLGKEYVIASFKPTSASQFSITAVEDNTLINISLVQSPDKNSQRYQQIQLNRLQTYHFKDEHTDLTGSIVNSDKPVAVISGNKCARLTLNQEHCNFIVEQLLPVKAWGNHFINVPVPGEEHSQENIFRLISAFDGTNANITIADTTKKVTINRGHYHELHVPSDADFHITTSKPCSVMLYIKGIPGKNGFSRPVLMSVIPTEQFSSGQLLSTIGVFDKSVTNYMAIITTNNATSLKMDMLPLSKGLKWSKINNRYYSTLFKIPQGAHLLHQTLPTEKLTTYIFGIGQGTSVAYPAATNVMAVSRNCVPTVTHAAGNDIDDDCDGIIDEELQNNIDDDGDGLIDEDLYATSPDLQLDSALHLQSCDIHSTTKDTYDSKTFNYSINSKCVLYGSSAFSLKKVDSNKLTSRCGNSLIREWILTDACGMTVRKSQQVQVLLPISNKITLPQNFIAKCSSDVSPTVTGKPSVNTSVSCKDVKIPDPSINYIDRVERSSCDEVIYRKWNINYEMFCGENISHTQEIRLVGYRAPILPQIRDLNVSKNAIGVFWSVKPDETNCVTELLCQYKPADSDEAKSRQVDKSVNPIYLTKLLPNTTYIISMYTITKCGRSHTPVEEVITTLVDGEKYTTVTTPYTESSTASDPATTPATTMTSTDKKPGELTGKTTVPNPTSKSTTVDPTSKSTAVNPTSKSTTADPASKSTTADPASKSTAVDPTSKSTTADPASKSTTVDPTSKSTAPNYTAKSTTYPTANPQINGPVSTGVITVIALVVAISLVTVGGVAYRYYKRGHQSVNVASKKSVPPSQPSSKVPVDIVYAPEVKKGAVPKGTSI</sequence>
<dbReference type="PANTHER" id="PTHR46534">
    <property type="entry name" value="IGGFC_BINDING DOMAIN-CONTAINING PROTEIN"/>
    <property type="match status" value="1"/>
</dbReference>
<dbReference type="InterPro" id="IPR013783">
    <property type="entry name" value="Ig-like_fold"/>
</dbReference>
<dbReference type="Proteomes" id="UP000009022">
    <property type="component" value="Unassembled WGS sequence"/>
</dbReference>
<keyword evidence="5" id="KW-1185">Reference proteome</keyword>
<keyword evidence="2" id="KW-0812">Transmembrane</keyword>
<dbReference type="CTD" id="6750072"/>
<dbReference type="STRING" id="10228.B3RM88"/>
<reference evidence="4 5" key="1">
    <citation type="journal article" date="2008" name="Nature">
        <title>The Trichoplax genome and the nature of placozoans.</title>
        <authorList>
            <person name="Srivastava M."/>
            <person name="Begovic E."/>
            <person name="Chapman J."/>
            <person name="Putnam N.H."/>
            <person name="Hellsten U."/>
            <person name="Kawashima T."/>
            <person name="Kuo A."/>
            <person name="Mitros T."/>
            <person name="Salamov A."/>
            <person name="Carpenter M.L."/>
            <person name="Signorovitch A.Y."/>
            <person name="Moreno M.A."/>
            <person name="Kamm K."/>
            <person name="Grimwood J."/>
            <person name="Schmutz J."/>
            <person name="Shapiro H."/>
            <person name="Grigoriev I.V."/>
            <person name="Buss L.W."/>
            <person name="Schierwater B."/>
            <person name="Dellaporta S.L."/>
            <person name="Rokhsar D.S."/>
        </authorList>
    </citation>
    <scope>NUCLEOTIDE SEQUENCE [LARGE SCALE GENOMIC DNA]</scope>
    <source>
        <strain evidence="4 5">Grell-BS-1999</strain>
    </source>
</reference>
<dbReference type="Pfam" id="PF17517">
    <property type="entry name" value="IgGFc_binding"/>
    <property type="match status" value="1"/>
</dbReference>
<proteinExistence type="predicted"/>
<dbReference type="HOGENOM" id="CLU_308451_0_0_1"/>
<accession>B3RM88</accession>
<dbReference type="eggNOG" id="KOG1216">
    <property type="taxonomic scope" value="Eukaryota"/>
</dbReference>
<feature type="transmembrane region" description="Helical" evidence="2">
    <location>
        <begin position="888"/>
        <end position="909"/>
    </location>
</feature>
<dbReference type="PANTHER" id="PTHR46534:SF1">
    <property type="entry name" value="IGGFC-BINDING PROTEIN N-TERMINAL DOMAIN-CONTAINING PROTEIN"/>
    <property type="match status" value="1"/>
</dbReference>
<dbReference type="SUPFAM" id="SSF49265">
    <property type="entry name" value="Fibronectin type III"/>
    <property type="match status" value="1"/>
</dbReference>
<evidence type="ECO:0000259" key="3">
    <source>
        <dbReference type="PROSITE" id="PS50853"/>
    </source>
</evidence>
<dbReference type="AlphaFoldDB" id="B3RM88"/>
<dbReference type="InterPro" id="IPR035234">
    <property type="entry name" value="IgGFc-bd_N"/>
</dbReference>
<dbReference type="PhylomeDB" id="B3RM88"/>
<evidence type="ECO:0000256" key="2">
    <source>
        <dbReference type="SAM" id="Phobius"/>
    </source>
</evidence>
<feature type="compositionally biased region" description="Polar residues" evidence="1">
    <location>
        <begin position="788"/>
        <end position="882"/>
    </location>
</feature>
<protein>
    <recommendedName>
        <fullName evidence="3">Fibronectin type-III domain-containing protein</fullName>
    </recommendedName>
</protein>
<dbReference type="KEGG" id="tad:TRIADDRAFT_52275"/>
<organism evidence="4 5">
    <name type="scientific">Trichoplax adhaerens</name>
    <name type="common">Trichoplax reptans</name>
    <dbReference type="NCBI Taxonomy" id="10228"/>
    <lineage>
        <taxon>Eukaryota</taxon>
        <taxon>Metazoa</taxon>
        <taxon>Placozoa</taxon>
        <taxon>Uniplacotomia</taxon>
        <taxon>Trichoplacea</taxon>
        <taxon>Trichoplacidae</taxon>
        <taxon>Trichoplax</taxon>
    </lineage>
</organism>
<evidence type="ECO:0000313" key="4">
    <source>
        <dbReference type="EMBL" id="EDV28920.1"/>
    </source>
</evidence>
<dbReference type="RefSeq" id="XP_002108122.1">
    <property type="nucleotide sequence ID" value="XM_002108086.1"/>
</dbReference>
<feature type="region of interest" description="Disordered" evidence="1">
    <location>
        <begin position="758"/>
        <end position="882"/>
    </location>
</feature>
<feature type="compositionally biased region" description="Low complexity" evidence="1">
    <location>
        <begin position="758"/>
        <end position="778"/>
    </location>
</feature>
<feature type="domain" description="Fibronectin type-III" evidence="3">
    <location>
        <begin position="654"/>
        <end position="748"/>
    </location>
</feature>
<dbReference type="CDD" id="cd00063">
    <property type="entry name" value="FN3"/>
    <property type="match status" value="1"/>
</dbReference>
<keyword evidence="2" id="KW-0472">Membrane</keyword>
<keyword evidence="2" id="KW-1133">Transmembrane helix</keyword>
<dbReference type="InterPro" id="IPR036116">
    <property type="entry name" value="FN3_sf"/>
</dbReference>
<dbReference type="PROSITE" id="PS50853">
    <property type="entry name" value="FN3"/>
    <property type="match status" value="1"/>
</dbReference>